<accession>A0A2V1AUW0</accession>
<gene>
    <name evidence="3" type="ORF">CXQ85_000289</name>
</gene>
<sequence length="132" mass="15644">MLFDLESYNLAKGYKGSFGKPRPSKEKTENDDVPDHFLDNHEGFWKDEFKLKEEMDKMEKPKTYKEWEQRLRYRSTLNTSFDDKLITEVLWVSDDYLLVRTTNRASDKMEVFLVSTDDGAEGKLVRKHHAES</sequence>
<evidence type="ECO:0000313" key="3">
    <source>
        <dbReference type="EMBL" id="PVH21316.1"/>
    </source>
</evidence>
<protein>
    <recommendedName>
        <fullName evidence="2">Dipeptidylpeptidase IV N-terminal domain-containing protein</fullName>
    </recommendedName>
</protein>
<keyword evidence="4" id="KW-1185">Reference proteome</keyword>
<name>A0A2V1AUW0_9ASCO</name>
<dbReference type="Gene3D" id="2.140.10.30">
    <property type="entry name" value="Dipeptidylpeptidase IV, N-terminal domain"/>
    <property type="match status" value="1"/>
</dbReference>
<dbReference type="VEuPathDB" id="FungiDB:CXQ85_000289"/>
<reference evidence="3 4" key="1">
    <citation type="submission" date="2017-12" db="EMBL/GenBank/DDBJ databases">
        <title>Genome Sequence of a Multidrug-Resistant Candida haemulonii Isolate from a Patient with Chronic Leg Ulcers in Israel.</title>
        <authorList>
            <person name="Chow N.A."/>
            <person name="Gade L."/>
            <person name="Batra D."/>
            <person name="Rowe L.A."/>
            <person name="Ben-Ami R."/>
            <person name="Loparev V.N."/>
            <person name="Litvintseva A.P."/>
        </authorList>
    </citation>
    <scope>NUCLEOTIDE SEQUENCE [LARGE SCALE GENOMIC DNA]</scope>
    <source>
        <strain evidence="3 4">B11899</strain>
    </source>
</reference>
<dbReference type="RefSeq" id="XP_025342256.1">
    <property type="nucleotide sequence ID" value="XM_025484041.1"/>
</dbReference>
<dbReference type="InterPro" id="IPR002469">
    <property type="entry name" value="Peptidase_S9B_N"/>
</dbReference>
<organism evidence="3 4">
    <name type="scientific">Candidozyma haemuli</name>
    <dbReference type="NCBI Taxonomy" id="45357"/>
    <lineage>
        <taxon>Eukaryota</taxon>
        <taxon>Fungi</taxon>
        <taxon>Dikarya</taxon>
        <taxon>Ascomycota</taxon>
        <taxon>Saccharomycotina</taxon>
        <taxon>Pichiomycetes</taxon>
        <taxon>Metschnikowiaceae</taxon>
        <taxon>Candidozyma</taxon>
    </lineage>
</organism>
<dbReference type="AlphaFoldDB" id="A0A2V1AUW0"/>
<evidence type="ECO:0000256" key="1">
    <source>
        <dbReference type="SAM" id="MobiDB-lite"/>
    </source>
</evidence>
<dbReference type="STRING" id="45357.A0A2V1AUW0"/>
<feature type="compositionally biased region" description="Basic and acidic residues" evidence="1">
    <location>
        <begin position="23"/>
        <end position="34"/>
    </location>
</feature>
<dbReference type="Pfam" id="PF00930">
    <property type="entry name" value="DPPIV_N"/>
    <property type="match status" value="1"/>
</dbReference>
<proteinExistence type="predicted"/>
<dbReference type="GeneID" id="37005622"/>
<feature type="domain" description="Dipeptidylpeptidase IV N-terminal" evidence="2">
    <location>
        <begin position="80"/>
        <end position="125"/>
    </location>
</feature>
<dbReference type="EMBL" id="PKFO01000005">
    <property type="protein sequence ID" value="PVH21316.1"/>
    <property type="molecule type" value="Genomic_DNA"/>
</dbReference>
<comment type="caution">
    <text evidence="3">The sequence shown here is derived from an EMBL/GenBank/DDBJ whole genome shotgun (WGS) entry which is preliminary data.</text>
</comment>
<evidence type="ECO:0000313" key="4">
    <source>
        <dbReference type="Proteomes" id="UP000244309"/>
    </source>
</evidence>
<feature type="region of interest" description="Disordered" evidence="1">
    <location>
        <begin position="12"/>
        <end position="34"/>
    </location>
</feature>
<dbReference type="OrthoDB" id="16520at2759"/>
<dbReference type="Proteomes" id="UP000244309">
    <property type="component" value="Unassembled WGS sequence"/>
</dbReference>
<evidence type="ECO:0000259" key="2">
    <source>
        <dbReference type="Pfam" id="PF00930"/>
    </source>
</evidence>
<dbReference type="GO" id="GO:0006508">
    <property type="term" value="P:proteolysis"/>
    <property type="evidence" value="ECO:0007669"/>
    <property type="project" value="InterPro"/>
</dbReference>